<dbReference type="Pfam" id="PF04073">
    <property type="entry name" value="tRNA_edit"/>
    <property type="match status" value="1"/>
</dbReference>
<dbReference type="GO" id="GO:0002161">
    <property type="term" value="F:aminoacyl-tRNA deacylase activity"/>
    <property type="evidence" value="ECO:0007669"/>
    <property type="project" value="InterPro"/>
</dbReference>
<dbReference type="OrthoDB" id="9809296at2"/>
<dbReference type="SUPFAM" id="SSF55826">
    <property type="entry name" value="YbaK/ProRS associated domain"/>
    <property type="match status" value="1"/>
</dbReference>
<dbReference type="AlphaFoldDB" id="A0A1J0GEZ7"/>
<dbReference type="InterPro" id="IPR007214">
    <property type="entry name" value="YbaK/aa-tRNA-synth-assoc-dom"/>
</dbReference>
<proteinExistence type="inferred from homology"/>
<sequence length="158" mass="18067">MTMIKTNVMRILDKMNIEYNVMTYEVKDDKVDGISVAKKIGRDEKYLYKTIVTHANSKEIYVIVIPVRQEIDFKKVARVTNEKSIEMLDLRDLQKCTGYIRGGCSPIGMKKKYKTFIDKGALEIDKIIVSAGKIGFQIELNPNLLKDIVDGEFADLIK</sequence>
<evidence type="ECO:0000256" key="2">
    <source>
        <dbReference type="ARBA" id="ARBA00022917"/>
    </source>
</evidence>
<dbReference type="PIRSF" id="PIRSF006181">
    <property type="entry name" value="EbsC_YbaK"/>
    <property type="match status" value="1"/>
</dbReference>
<organism evidence="6 7">
    <name type="scientific">Clostridium estertheticum subsp. estertheticum</name>
    <dbReference type="NCBI Taxonomy" id="1552"/>
    <lineage>
        <taxon>Bacteria</taxon>
        <taxon>Bacillati</taxon>
        <taxon>Bacillota</taxon>
        <taxon>Clostridia</taxon>
        <taxon>Eubacteriales</taxon>
        <taxon>Clostridiaceae</taxon>
        <taxon>Clostridium</taxon>
    </lineage>
</organism>
<dbReference type="KEGG" id="ceu:A7L45_05015"/>
<dbReference type="InterPro" id="IPR036754">
    <property type="entry name" value="YbaK/aa-tRNA-synt-asso_dom_sf"/>
</dbReference>
<evidence type="ECO:0000256" key="4">
    <source>
        <dbReference type="PIRNR" id="PIRNR006181"/>
    </source>
</evidence>
<dbReference type="Gene3D" id="3.90.960.10">
    <property type="entry name" value="YbaK/aminoacyl-tRNA synthetase-associated domain"/>
    <property type="match status" value="1"/>
</dbReference>
<evidence type="ECO:0000313" key="7">
    <source>
        <dbReference type="Proteomes" id="UP000182569"/>
    </source>
</evidence>
<dbReference type="Proteomes" id="UP000182569">
    <property type="component" value="Chromosome"/>
</dbReference>
<dbReference type="InterPro" id="IPR004369">
    <property type="entry name" value="Prolyl-tRNA_editing_YbaK/EbsC"/>
</dbReference>
<keyword evidence="3 4" id="KW-0456">Lyase</keyword>
<comment type="similarity">
    <text evidence="1 4">Belongs to the prolyl-tRNA editing family. YbaK/EbsC subfamily.</text>
</comment>
<dbReference type="STRING" id="1552.A7L45_05015"/>
<evidence type="ECO:0000313" key="6">
    <source>
        <dbReference type="EMBL" id="APC39470.1"/>
    </source>
</evidence>
<evidence type="ECO:0000259" key="5">
    <source>
        <dbReference type="Pfam" id="PF04073"/>
    </source>
</evidence>
<dbReference type="CDD" id="cd00002">
    <property type="entry name" value="YbaK_deacylase"/>
    <property type="match status" value="1"/>
</dbReference>
<reference evidence="7" key="1">
    <citation type="journal article" date="2016" name="Front. Microbiol.">
        <title>Complete Genome Sequence of Clostridium estertheticum DSM 8809, a Microbe Identified in Spoiled Vacuum Packed Beef.</title>
        <authorList>
            <person name="Yu Z."/>
            <person name="Gunn L."/>
            <person name="Brennan E."/>
            <person name="Reid R."/>
            <person name="Wall P.G."/>
            <person name="Gaora O.P."/>
            <person name="Hurley D."/>
            <person name="Bolton D."/>
            <person name="Fanning S."/>
        </authorList>
    </citation>
    <scope>NUCLEOTIDE SEQUENCE [LARGE SCALE GENOMIC DNA]</scope>
    <source>
        <strain evidence="7">DSM 8809</strain>
    </source>
</reference>
<dbReference type="GO" id="GO:0016829">
    <property type="term" value="F:lyase activity"/>
    <property type="evidence" value="ECO:0007669"/>
    <property type="project" value="UniProtKB-KW"/>
</dbReference>
<dbReference type="PANTHER" id="PTHR30411">
    <property type="entry name" value="CYTOPLASMIC PROTEIN"/>
    <property type="match status" value="1"/>
</dbReference>
<protein>
    <recommendedName>
        <fullName evidence="4">Cys-tRNA(Pro)/Cys-tRNA(Cys) deacylase</fullName>
        <ecNumber evidence="4">4.2.-.-</ecNumber>
    </recommendedName>
</protein>
<dbReference type="EC" id="4.2.-.-" evidence="4"/>
<keyword evidence="2 4" id="KW-0648">Protein biosynthesis</keyword>
<dbReference type="PANTHER" id="PTHR30411:SF0">
    <property type="entry name" value="CYS-TRNA(PRO)_CYS-TRNA(CYS) DEACYLASE YBAK"/>
    <property type="match status" value="1"/>
</dbReference>
<name>A0A1J0GEZ7_9CLOT</name>
<gene>
    <name evidence="6" type="ORF">A7L45_05015</name>
</gene>
<keyword evidence="7" id="KW-1185">Reference proteome</keyword>
<evidence type="ECO:0000256" key="1">
    <source>
        <dbReference type="ARBA" id="ARBA00009798"/>
    </source>
</evidence>
<dbReference type="NCBIfam" id="TIGR00011">
    <property type="entry name" value="YbaK_EbsC"/>
    <property type="match status" value="1"/>
</dbReference>
<accession>A0A1J0GEZ7</accession>
<dbReference type="GO" id="GO:0006412">
    <property type="term" value="P:translation"/>
    <property type="evidence" value="ECO:0007669"/>
    <property type="project" value="UniProtKB-KW"/>
</dbReference>
<feature type="domain" description="YbaK/aminoacyl-tRNA synthetase-associated" evidence="5">
    <location>
        <begin position="36"/>
        <end position="146"/>
    </location>
</feature>
<evidence type="ECO:0000256" key="3">
    <source>
        <dbReference type="ARBA" id="ARBA00023239"/>
    </source>
</evidence>
<dbReference type="EMBL" id="CP015756">
    <property type="protein sequence ID" value="APC39470.1"/>
    <property type="molecule type" value="Genomic_DNA"/>
</dbReference>